<dbReference type="EMBL" id="FNIA01000001">
    <property type="protein sequence ID" value="SDM32068.1"/>
    <property type="molecule type" value="Genomic_DNA"/>
</dbReference>
<keyword evidence="1" id="KW-1133">Transmembrane helix</keyword>
<feature type="transmembrane region" description="Helical" evidence="1">
    <location>
        <begin position="20"/>
        <end position="41"/>
    </location>
</feature>
<dbReference type="AlphaFoldDB" id="A0A1G9S9A0"/>
<sequence>MTNAPSPLALWSRLARPVGALLSLAGLVHLLVPARLLSLASTGYDIALDVAFSPRDGATTRVRLLGLAMLATGAHLLYYGGVLPTRE</sequence>
<keyword evidence="3" id="KW-1185">Reference proteome</keyword>
<keyword evidence="1" id="KW-0812">Transmembrane</keyword>
<proteinExistence type="predicted"/>
<dbReference type="RefSeq" id="WP_245707561.1">
    <property type="nucleotide sequence ID" value="NZ_FNIA01000001.1"/>
</dbReference>
<accession>A0A1G9S9A0</accession>
<keyword evidence="1" id="KW-0472">Membrane</keyword>
<organism evidence="2 3">
    <name type="scientific">Haloarchaeobius iranensis</name>
    <dbReference type="NCBI Taxonomy" id="996166"/>
    <lineage>
        <taxon>Archaea</taxon>
        <taxon>Methanobacteriati</taxon>
        <taxon>Methanobacteriota</taxon>
        <taxon>Stenosarchaea group</taxon>
        <taxon>Halobacteria</taxon>
        <taxon>Halobacteriales</taxon>
        <taxon>Halorubellaceae</taxon>
        <taxon>Haloarchaeobius</taxon>
    </lineage>
</organism>
<evidence type="ECO:0000256" key="1">
    <source>
        <dbReference type="SAM" id="Phobius"/>
    </source>
</evidence>
<evidence type="ECO:0000313" key="3">
    <source>
        <dbReference type="Proteomes" id="UP000199370"/>
    </source>
</evidence>
<name>A0A1G9S9A0_9EURY</name>
<gene>
    <name evidence="2" type="ORF">SAMN05192554_10127</name>
</gene>
<dbReference type="Proteomes" id="UP000199370">
    <property type="component" value="Unassembled WGS sequence"/>
</dbReference>
<feature type="transmembrane region" description="Helical" evidence="1">
    <location>
        <begin position="62"/>
        <end position="81"/>
    </location>
</feature>
<protein>
    <submittedName>
        <fullName evidence="2">Uncharacterized protein</fullName>
    </submittedName>
</protein>
<evidence type="ECO:0000313" key="2">
    <source>
        <dbReference type="EMBL" id="SDM32068.1"/>
    </source>
</evidence>
<reference evidence="2 3" key="1">
    <citation type="submission" date="2016-10" db="EMBL/GenBank/DDBJ databases">
        <authorList>
            <person name="de Groot N.N."/>
        </authorList>
    </citation>
    <scope>NUCLEOTIDE SEQUENCE [LARGE SCALE GENOMIC DNA]</scope>
    <source>
        <strain evidence="3">EB21,IBRC-M 10013,KCTC 4048</strain>
    </source>
</reference>